<dbReference type="Proteomes" id="UP000314294">
    <property type="component" value="Unassembled WGS sequence"/>
</dbReference>
<keyword evidence="4" id="KW-1185">Reference proteome</keyword>
<comment type="caution">
    <text evidence="3">The sequence shown here is derived from an EMBL/GenBank/DDBJ whole genome shotgun (WGS) entry which is preliminary data.</text>
</comment>
<protein>
    <submittedName>
        <fullName evidence="3">Uncharacterized protein</fullName>
    </submittedName>
</protein>
<keyword evidence="2" id="KW-0732">Signal</keyword>
<accession>A0A4Z2FEE4</accession>
<evidence type="ECO:0000313" key="4">
    <source>
        <dbReference type="Proteomes" id="UP000314294"/>
    </source>
</evidence>
<dbReference type="AlphaFoldDB" id="A0A4Z2FEE4"/>
<sequence>MGLQYSHWSRFLSDWLSLCFICCSFCEVQAMRSSRCRLLTLTGKRETGQRGVESVESVVEEWVGVLVVEEEESAPAPGRFWTSVSACWAERGDERQGHDEGTKVTTERIKVTMERTKVTTRGPRSRREEQGHDGEDQGHDREDQGHDREDKGHDGEDQGHDREDKGQDGEDQGHDEGTKVTTERTKKLYLL</sequence>
<feature type="chain" id="PRO_5021218297" evidence="2">
    <location>
        <begin position="31"/>
        <end position="191"/>
    </location>
</feature>
<feature type="region of interest" description="Disordered" evidence="1">
    <location>
        <begin position="92"/>
        <end position="191"/>
    </location>
</feature>
<reference evidence="3 4" key="1">
    <citation type="submission" date="2019-03" db="EMBL/GenBank/DDBJ databases">
        <title>First draft genome of Liparis tanakae, snailfish: a comprehensive survey of snailfish specific genes.</title>
        <authorList>
            <person name="Kim W."/>
            <person name="Song I."/>
            <person name="Jeong J.-H."/>
            <person name="Kim D."/>
            <person name="Kim S."/>
            <person name="Ryu S."/>
            <person name="Song J.Y."/>
            <person name="Lee S.K."/>
        </authorList>
    </citation>
    <scope>NUCLEOTIDE SEQUENCE [LARGE SCALE GENOMIC DNA]</scope>
    <source>
        <tissue evidence="3">Muscle</tissue>
    </source>
</reference>
<evidence type="ECO:0000256" key="2">
    <source>
        <dbReference type="SAM" id="SignalP"/>
    </source>
</evidence>
<organism evidence="3 4">
    <name type="scientific">Liparis tanakae</name>
    <name type="common">Tanaka's snailfish</name>
    <dbReference type="NCBI Taxonomy" id="230148"/>
    <lineage>
        <taxon>Eukaryota</taxon>
        <taxon>Metazoa</taxon>
        <taxon>Chordata</taxon>
        <taxon>Craniata</taxon>
        <taxon>Vertebrata</taxon>
        <taxon>Euteleostomi</taxon>
        <taxon>Actinopterygii</taxon>
        <taxon>Neopterygii</taxon>
        <taxon>Teleostei</taxon>
        <taxon>Neoteleostei</taxon>
        <taxon>Acanthomorphata</taxon>
        <taxon>Eupercaria</taxon>
        <taxon>Perciformes</taxon>
        <taxon>Cottioidei</taxon>
        <taxon>Cottales</taxon>
        <taxon>Liparidae</taxon>
        <taxon>Liparis</taxon>
    </lineage>
</organism>
<feature type="compositionally biased region" description="Basic and acidic residues" evidence="1">
    <location>
        <begin position="125"/>
        <end position="191"/>
    </location>
</feature>
<name>A0A4Z2FEE4_9TELE</name>
<dbReference type="EMBL" id="SRLO01001296">
    <property type="protein sequence ID" value="TNN39245.1"/>
    <property type="molecule type" value="Genomic_DNA"/>
</dbReference>
<feature type="compositionally biased region" description="Basic and acidic residues" evidence="1">
    <location>
        <begin position="92"/>
        <end position="117"/>
    </location>
</feature>
<feature type="signal peptide" evidence="2">
    <location>
        <begin position="1"/>
        <end position="30"/>
    </location>
</feature>
<proteinExistence type="predicted"/>
<evidence type="ECO:0000313" key="3">
    <source>
        <dbReference type="EMBL" id="TNN39245.1"/>
    </source>
</evidence>
<evidence type="ECO:0000256" key="1">
    <source>
        <dbReference type="SAM" id="MobiDB-lite"/>
    </source>
</evidence>
<gene>
    <name evidence="3" type="ORF">EYF80_050579</name>
</gene>